<protein>
    <submittedName>
        <fullName evidence="2">Uncharacterized protein</fullName>
    </submittedName>
</protein>
<proteinExistence type="predicted"/>
<reference evidence="2" key="2">
    <citation type="submission" date="2020-09" db="EMBL/GenBank/DDBJ databases">
        <authorList>
            <person name="Sun Q."/>
            <person name="Zhou Y."/>
        </authorList>
    </citation>
    <scope>NUCLEOTIDE SEQUENCE</scope>
    <source>
        <strain evidence="2">CGMCC 4.5737</strain>
    </source>
</reference>
<dbReference type="AlphaFoldDB" id="A0A8J3CBS2"/>
<evidence type="ECO:0000313" key="3">
    <source>
        <dbReference type="Proteomes" id="UP000637578"/>
    </source>
</evidence>
<comment type="caution">
    <text evidence="2">The sequence shown here is derived from an EMBL/GenBank/DDBJ whole genome shotgun (WGS) entry which is preliminary data.</text>
</comment>
<gene>
    <name evidence="2" type="ORF">GCM10012275_46840</name>
</gene>
<name>A0A8J3CBS2_9PSEU</name>
<feature type="region of interest" description="Disordered" evidence="1">
    <location>
        <begin position="20"/>
        <end position="44"/>
    </location>
</feature>
<keyword evidence="3" id="KW-1185">Reference proteome</keyword>
<dbReference type="EMBL" id="BMMK01000026">
    <property type="protein sequence ID" value="GGM71021.1"/>
    <property type="molecule type" value="Genomic_DNA"/>
</dbReference>
<sequence length="258" mass="26722">MTRTGVANVIFVRAAVPASTRRRPPTPCAGFRRRPPVGPRVGPAEPRVPTWAADRLVLLLVLTTCVAALFACSGDPSTPVPPPPVPTSTPPSTPANTLLAQGMPAARVPKDCTLVAPAAEVDRIAGRRLGPSLQIVGVPEPAIGRTERLACYYGASGGVKKPVGAVELGLAGYATERAAAQRVRATIDAERARGAAVNEIRLGAEPAVLLVGPKERTLMLALDRATVVVTARHGVVDDDQATRVLTVLGQRASGALLA</sequence>
<organism evidence="2 3">
    <name type="scientific">Longimycelium tulufanense</name>
    <dbReference type="NCBI Taxonomy" id="907463"/>
    <lineage>
        <taxon>Bacteria</taxon>
        <taxon>Bacillati</taxon>
        <taxon>Actinomycetota</taxon>
        <taxon>Actinomycetes</taxon>
        <taxon>Pseudonocardiales</taxon>
        <taxon>Pseudonocardiaceae</taxon>
        <taxon>Longimycelium</taxon>
    </lineage>
</organism>
<dbReference type="Proteomes" id="UP000637578">
    <property type="component" value="Unassembled WGS sequence"/>
</dbReference>
<evidence type="ECO:0000256" key="1">
    <source>
        <dbReference type="SAM" id="MobiDB-lite"/>
    </source>
</evidence>
<accession>A0A8J3CBS2</accession>
<reference evidence="2" key="1">
    <citation type="journal article" date="2014" name="Int. J. Syst. Evol. Microbiol.">
        <title>Complete genome sequence of Corynebacterium casei LMG S-19264T (=DSM 44701T), isolated from a smear-ripened cheese.</title>
        <authorList>
            <consortium name="US DOE Joint Genome Institute (JGI-PGF)"/>
            <person name="Walter F."/>
            <person name="Albersmeier A."/>
            <person name="Kalinowski J."/>
            <person name="Ruckert C."/>
        </authorList>
    </citation>
    <scope>NUCLEOTIDE SEQUENCE</scope>
    <source>
        <strain evidence="2">CGMCC 4.5737</strain>
    </source>
</reference>
<evidence type="ECO:0000313" key="2">
    <source>
        <dbReference type="EMBL" id="GGM71021.1"/>
    </source>
</evidence>